<comment type="subcellular location">
    <subcellularLocation>
        <location evidence="8">Cytoplasm</location>
    </subcellularLocation>
</comment>
<proteinExistence type="inferred from homology"/>
<evidence type="ECO:0000256" key="7">
    <source>
        <dbReference type="ARBA" id="ARBA00023014"/>
    </source>
</evidence>
<dbReference type="InterPro" id="IPR038135">
    <property type="entry name" value="Methylthiotransferase_N_sf"/>
</dbReference>
<keyword evidence="12" id="KW-0687">Ribonucleoprotein</keyword>
<comment type="cofactor">
    <cofactor evidence="8">
        <name>[4Fe-4S] cluster</name>
        <dbReference type="ChEBI" id="CHEBI:49883"/>
    </cofactor>
    <text evidence="8">Binds 2 [4Fe-4S] clusters. One cluster is coordinated with 3 cysteines and an exchangeable S-adenosyl-L-methionine.</text>
</comment>
<dbReference type="SFLD" id="SFLDF00274">
    <property type="entry name" value="ribosomal_protein_S12_methylth"/>
    <property type="match status" value="1"/>
</dbReference>
<dbReference type="PANTHER" id="PTHR43837:SF1">
    <property type="entry name" value="RIBOSOMAL PROTEIN US12 METHYLTHIOTRANSFERASE RIMO"/>
    <property type="match status" value="1"/>
</dbReference>
<dbReference type="GO" id="GO:0005829">
    <property type="term" value="C:cytosol"/>
    <property type="evidence" value="ECO:0007669"/>
    <property type="project" value="TreeGrafter"/>
</dbReference>
<accession>A0A9D2JNA8</accession>
<evidence type="ECO:0000256" key="3">
    <source>
        <dbReference type="ARBA" id="ARBA00022679"/>
    </source>
</evidence>
<dbReference type="Proteomes" id="UP000824065">
    <property type="component" value="Unassembled WGS sequence"/>
</dbReference>
<sequence length="453" mass="49773">MKIACISLGCPKNQVDLDGMVYTLLAAGHETVADVADADMVLVNTCGFIESAKTEAIENILEACSYKQQNPALKVVVTGCLAERYRSQIRTEIPEVDAVVGCASNSVIDQIAARVAGGEQLEAYGPKRDFPLGGKRVIGTPAHYAYLKIAEGCNNRCHYCAIPLIRGPLRSRDMDDCVAEARWLASEGVRELIVVAQDPTAYGEDWGKPGSICTLLDRLNEIDGIEWIRILYAYPERITDDFIAAMQRNGKVLPYLDLPIQHCSDEILRNMNRRSTKAELLEVIGRLRAAIPGITLRTTLIAGFPGETEAQFEELCEFVKAVEFDRLGCFAYSAEENTRAAAMEGQLDEETKARRAEIVMEIQTGIMARKQAEKVGQTLRVLCDGLDDESGLYICRTTADAPEIDGAVCVASDEPLYPGQFYNIRIEESDLYDLYGRVAEGTETGGTDDESAQ</sequence>
<feature type="binding site" evidence="8">
    <location>
        <position position="153"/>
    </location>
    <ligand>
        <name>[4Fe-4S] cluster</name>
        <dbReference type="ChEBI" id="CHEBI:49883"/>
        <label>2</label>
        <note>4Fe-4S-S-AdoMet</note>
    </ligand>
</feature>
<dbReference type="InterPro" id="IPR005839">
    <property type="entry name" value="Methylthiotransferase"/>
</dbReference>
<keyword evidence="4 8" id="KW-0949">S-adenosyl-L-methionine</keyword>
<dbReference type="PROSITE" id="PS51918">
    <property type="entry name" value="RADICAL_SAM"/>
    <property type="match status" value="1"/>
</dbReference>
<evidence type="ECO:0000256" key="1">
    <source>
        <dbReference type="ARBA" id="ARBA00022485"/>
    </source>
</evidence>
<dbReference type="NCBIfam" id="TIGR01125">
    <property type="entry name" value="30S ribosomal protein S12 methylthiotransferase RimO"/>
    <property type="match status" value="1"/>
</dbReference>
<evidence type="ECO:0000256" key="2">
    <source>
        <dbReference type="ARBA" id="ARBA00022490"/>
    </source>
</evidence>
<dbReference type="PANTHER" id="PTHR43837">
    <property type="entry name" value="RIBOSOMAL PROTEIN S12 METHYLTHIOTRANSFERASE RIMO"/>
    <property type="match status" value="1"/>
</dbReference>
<keyword evidence="12" id="KW-0689">Ribosomal protein</keyword>
<feature type="binding site" evidence="8">
    <location>
        <position position="46"/>
    </location>
    <ligand>
        <name>[4Fe-4S] cluster</name>
        <dbReference type="ChEBI" id="CHEBI:49883"/>
        <label>1</label>
    </ligand>
</feature>
<evidence type="ECO:0000313" key="12">
    <source>
        <dbReference type="EMBL" id="HIZ57795.1"/>
    </source>
</evidence>
<evidence type="ECO:0000256" key="4">
    <source>
        <dbReference type="ARBA" id="ARBA00022691"/>
    </source>
</evidence>
<feature type="domain" description="MTTase N-terminal" evidence="10">
    <location>
        <begin position="1"/>
        <end position="117"/>
    </location>
</feature>
<organism evidence="12 13">
    <name type="scientific">Candidatus Faecalibacterium gallistercoris</name>
    <dbReference type="NCBI Taxonomy" id="2838579"/>
    <lineage>
        <taxon>Bacteria</taxon>
        <taxon>Bacillati</taxon>
        <taxon>Bacillota</taxon>
        <taxon>Clostridia</taxon>
        <taxon>Eubacteriales</taxon>
        <taxon>Oscillospiraceae</taxon>
        <taxon>Faecalibacterium</taxon>
    </lineage>
</organism>
<dbReference type="EMBL" id="DXBJ01000028">
    <property type="protein sequence ID" value="HIZ57795.1"/>
    <property type="molecule type" value="Genomic_DNA"/>
</dbReference>
<evidence type="ECO:0000256" key="8">
    <source>
        <dbReference type="HAMAP-Rule" id="MF_01865"/>
    </source>
</evidence>
<keyword evidence="7 8" id="KW-0411">Iron-sulfur</keyword>
<dbReference type="GO" id="GO:0046872">
    <property type="term" value="F:metal ion binding"/>
    <property type="evidence" value="ECO:0007669"/>
    <property type="project" value="UniProtKB-KW"/>
</dbReference>
<comment type="caution">
    <text evidence="12">The sequence shown here is derived from an EMBL/GenBank/DDBJ whole genome shotgun (WGS) entry which is preliminary data.</text>
</comment>
<reference evidence="12" key="2">
    <citation type="submission" date="2021-04" db="EMBL/GenBank/DDBJ databases">
        <authorList>
            <person name="Gilroy R."/>
        </authorList>
    </citation>
    <scope>NUCLEOTIDE SEQUENCE</scope>
    <source>
        <strain evidence="12">ChiBcec16-3735</strain>
    </source>
</reference>
<feature type="binding site" evidence="8">
    <location>
        <position position="160"/>
    </location>
    <ligand>
        <name>[4Fe-4S] cluster</name>
        <dbReference type="ChEBI" id="CHEBI:49883"/>
        <label>2</label>
        <note>4Fe-4S-S-AdoMet</note>
    </ligand>
</feature>
<dbReference type="Pfam" id="PF18693">
    <property type="entry name" value="TRAM_2"/>
    <property type="match status" value="1"/>
</dbReference>
<keyword evidence="6 8" id="KW-0408">Iron</keyword>
<name>A0A9D2JNA8_9FIRM</name>
<dbReference type="InterPro" id="IPR058240">
    <property type="entry name" value="rSAM_sf"/>
</dbReference>
<dbReference type="GO" id="GO:0005840">
    <property type="term" value="C:ribosome"/>
    <property type="evidence" value="ECO:0007669"/>
    <property type="project" value="UniProtKB-KW"/>
</dbReference>
<dbReference type="FunFam" id="3.80.30.20:FF:000001">
    <property type="entry name" value="tRNA-2-methylthio-N(6)-dimethylallyladenosine synthase 2"/>
    <property type="match status" value="1"/>
</dbReference>
<protein>
    <recommendedName>
        <fullName evidence="8">Ribosomal protein uS12 methylthiotransferase RimO</fullName>
        <shortName evidence="8">uS12 MTTase</shortName>
        <shortName evidence="8">uS12 methylthiotransferase</shortName>
        <ecNumber evidence="8">2.8.4.4</ecNumber>
    </recommendedName>
    <alternativeName>
        <fullName evidence="8">Ribosomal protein uS12 (aspartate-C(3))-methylthiotransferase</fullName>
    </alternativeName>
    <alternativeName>
        <fullName evidence="8">Ribosome maturation factor RimO</fullName>
    </alternativeName>
</protein>
<dbReference type="Pfam" id="PF00919">
    <property type="entry name" value="UPF0004"/>
    <property type="match status" value="1"/>
</dbReference>
<dbReference type="SFLD" id="SFLDS00029">
    <property type="entry name" value="Radical_SAM"/>
    <property type="match status" value="1"/>
</dbReference>
<feature type="domain" description="TRAM" evidence="9">
    <location>
        <begin position="372"/>
        <end position="440"/>
    </location>
</feature>
<dbReference type="HAMAP" id="MF_01865">
    <property type="entry name" value="MTTase_RimO"/>
    <property type="match status" value="1"/>
</dbReference>
<reference evidence="12" key="1">
    <citation type="journal article" date="2021" name="PeerJ">
        <title>Extensive microbial diversity within the chicken gut microbiome revealed by metagenomics and culture.</title>
        <authorList>
            <person name="Gilroy R."/>
            <person name="Ravi A."/>
            <person name="Getino M."/>
            <person name="Pursley I."/>
            <person name="Horton D.L."/>
            <person name="Alikhan N.F."/>
            <person name="Baker D."/>
            <person name="Gharbi K."/>
            <person name="Hall N."/>
            <person name="Watson M."/>
            <person name="Adriaenssens E.M."/>
            <person name="Foster-Nyarko E."/>
            <person name="Jarju S."/>
            <person name="Secka A."/>
            <person name="Antonio M."/>
            <person name="Oren A."/>
            <person name="Chaudhuri R.R."/>
            <person name="La Ragione R."/>
            <person name="Hildebrand F."/>
            <person name="Pallen M.J."/>
        </authorList>
    </citation>
    <scope>NUCLEOTIDE SEQUENCE</scope>
    <source>
        <strain evidence="12">ChiBcec16-3735</strain>
    </source>
</reference>
<keyword evidence="1 8" id="KW-0004">4Fe-4S</keyword>
<dbReference type="GO" id="GO:0035599">
    <property type="term" value="F:aspartic acid methylthiotransferase activity"/>
    <property type="evidence" value="ECO:0007669"/>
    <property type="project" value="TreeGrafter"/>
</dbReference>
<dbReference type="SUPFAM" id="SSF102114">
    <property type="entry name" value="Radical SAM enzymes"/>
    <property type="match status" value="1"/>
</dbReference>
<comment type="similarity">
    <text evidence="8">Belongs to the methylthiotransferase family. RimO subfamily.</text>
</comment>
<gene>
    <name evidence="8 12" type="primary">rimO</name>
    <name evidence="12" type="ORF">H9725_04330</name>
</gene>
<feature type="domain" description="Radical SAM core" evidence="11">
    <location>
        <begin position="139"/>
        <end position="369"/>
    </location>
</feature>
<dbReference type="InterPro" id="IPR006638">
    <property type="entry name" value="Elp3/MiaA/NifB-like_rSAM"/>
</dbReference>
<evidence type="ECO:0000259" key="11">
    <source>
        <dbReference type="PROSITE" id="PS51918"/>
    </source>
</evidence>
<dbReference type="Gene3D" id="3.40.50.12160">
    <property type="entry name" value="Methylthiotransferase, N-terminal domain"/>
    <property type="match status" value="1"/>
</dbReference>
<dbReference type="Gene3D" id="2.40.50.140">
    <property type="entry name" value="Nucleic acid-binding proteins"/>
    <property type="match status" value="1"/>
</dbReference>
<feature type="binding site" evidence="8">
    <location>
        <position position="157"/>
    </location>
    <ligand>
        <name>[4Fe-4S] cluster</name>
        <dbReference type="ChEBI" id="CHEBI:49883"/>
        <label>2</label>
        <note>4Fe-4S-S-AdoMet</note>
    </ligand>
</feature>
<evidence type="ECO:0000259" key="10">
    <source>
        <dbReference type="PROSITE" id="PS51449"/>
    </source>
</evidence>
<dbReference type="Pfam" id="PF04055">
    <property type="entry name" value="Radical_SAM"/>
    <property type="match status" value="1"/>
</dbReference>
<evidence type="ECO:0000259" key="9">
    <source>
        <dbReference type="PROSITE" id="PS50926"/>
    </source>
</evidence>
<dbReference type="InterPro" id="IPR007197">
    <property type="entry name" value="rSAM"/>
</dbReference>
<keyword evidence="2 8" id="KW-0963">Cytoplasm</keyword>
<dbReference type="InterPro" id="IPR005840">
    <property type="entry name" value="Ribosomal_uS12_MeSTrfase_RimO"/>
</dbReference>
<keyword evidence="5 8" id="KW-0479">Metal-binding</keyword>
<dbReference type="SMART" id="SM00729">
    <property type="entry name" value="Elp3"/>
    <property type="match status" value="1"/>
</dbReference>
<dbReference type="InterPro" id="IPR012340">
    <property type="entry name" value="NA-bd_OB-fold"/>
</dbReference>
<evidence type="ECO:0000256" key="6">
    <source>
        <dbReference type="ARBA" id="ARBA00023004"/>
    </source>
</evidence>
<evidence type="ECO:0000313" key="13">
    <source>
        <dbReference type="Proteomes" id="UP000824065"/>
    </source>
</evidence>
<dbReference type="AlphaFoldDB" id="A0A9D2JNA8"/>
<dbReference type="GO" id="GO:0051539">
    <property type="term" value="F:4 iron, 4 sulfur cluster binding"/>
    <property type="evidence" value="ECO:0007669"/>
    <property type="project" value="UniProtKB-UniRule"/>
</dbReference>
<keyword evidence="3 8" id="KW-0808">Transferase</keyword>
<dbReference type="SFLD" id="SFLDG01082">
    <property type="entry name" value="B12-binding_domain_containing"/>
    <property type="match status" value="1"/>
</dbReference>
<dbReference type="PROSITE" id="PS51449">
    <property type="entry name" value="MTTASE_N"/>
    <property type="match status" value="1"/>
</dbReference>
<dbReference type="NCBIfam" id="TIGR00089">
    <property type="entry name" value="MiaB/RimO family radical SAM methylthiotransferase"/>
    <property type="match status" value="1"/>
</dbReference>
<dbReference type="GO" id="GO:0140101">
    <property type="term" value="F:catalytic activity, acting on a tRNA"/>
    <property type="evidence" value="ECO:0007669"/>
    <property type="project" value="UniProtKB-ARBA"/>
</dbReference>
<dbReference type="InterPro" id="IPR002792">
    <property type="entry name" value="TRAM_dom"/>
</dbReference>
<dbReference type="EC" id="2.8.4.4" evidence="8"/>
<dbReference type="GO" id="GO:0035600">
    <property type="term" value="P:tRNA methylthiolation"/>
    <property type="evidence" value="ECO:0007669"/>
    <property type="project" value="UniProtKB-ARBA"/>
</dbReference>
<feature type="binding site" evidence="8">
    <location>
        <position position="10"/>
    </location>
    <ligand>
        <name>[4Fe-4S] cluster</name>
        <dbReference type="ChEBI" id="CHEBI:49883"/>
        <label>1</label>
    </ligand>
</feature>
<comment type="function">
    <text evidence="8">Catalyzes the methylthiolation of an aspartic acid residue of ribosomal protein uS12.</text>
</comment>
<feature type="binding site" evidence="8">
    <location>
        <position position="80"/>
    </location>
    <ligand>
        <name>[4Fe-4S] cluster</name>
        <dbReference type="ChEBI" id="CHEBI:49883"/>
        <label>1</label>
    </ligand>
</feature>
<dbReference type="GO" id="GO:0103039">
    <property type="term" value="F:protein methylthiotransferase activity"/>
    <property type="evidence" value="ECO:0007669"/>
    <property type="project" value="UniProtKB-EC"/>
</dbReference>
<dbReference type="InterPro" id="IPR013848">
    <property type="entry name" value="Methylthiotransferase_N"/>
</dbReference>
<dbReference type="CDD" id="cd01335">
    <property type="entry name" value="Radical_SAM"/>
    <property type="match status" value="1"/>
</dbReference>
<dbReference type="SFLD" id="SFLDG01061">
    <property type="entry name" value="methylthiotransferase"/>
    <property type="match status" value="1"/>
</dbReference>
<dbReference type="InterPro" id="IPR023404">
    <property type="entry name" value="rSAM_horseshoe"/>
</dbReference>
<comment type="catalytic activity">
    <reaction evidence="8">
        <text>L-aspartate(89)-[ribosomal protein uS12]-hydrogen + (sulfur carrier)-SH + AH2 + 2 S-adenosyl-L-methionine = 3-methylsulfanyl-L-aspartate(89)-[ribosomal protein uS12]-hydrogen + (sulfur carrier)-H + 5'-deoxyadenosine + L-methionine + A + S-adenosyl-L-homocysteine + 2 H(+)</text>
        <dbReference type="Rhea" id="RHEA:37087"/>
        <dbReference type="Rhea" id="RHEA-COMP:10460"/>
        <dbReference type="Rhea" id="RHEA-COMP:10461"/>
        <dbReference type="Rhea" id="RHEA-COMP:14737"/>
        <dbReference type="Rhea" id="RHEA-COMP:14739"/>
        <dbReference type="ChEBI" id="CHEBI:13193"/>
        <dbReference type="ChEBI" id="CHEBI:15378"/>
        <dbReference type="ChEBI" id="CHEBI:17319"/>
        <dbReference type="ChEBI" id="CHEBI:17499"/>
        <dbReference type="ChEBI" id="CHEBI:29917"/>
        <dbReference type="ChEBI" id="CHEBI:29961"/>
        <dbReference type="ChEBI" id="CHEBI:57844"/>
        <dbReference type="ChEBI" id="CHEBI:57856"/>
        <dbReference type="ChEBI" id="CHEBI:59789"/>
        <dbReference type="ChEBI" id="CHEBI:64428"/>
        <dbReference type="ChEBI" id="CHEBI:73599"/>
        <dbReference type="EC" id="2.8.4.4"/>
    </reaction>
</comment>
<evidence type="ECO:0000256" key="5">
    <source>
        <dbReference type="ARBA" id="ARBA00022723"/>
    </source>
</evidence>
<dbReference type="PROSITE" id="PS50926">
    <property type="entry name" value="TRAM"/>
    <property type="match status" value="1"/>
</dbReference>
<dbReference type="Gene3D" id="3.80.30.20">
    <property type="entry name" value="tm_1862 like domain"/>
    <property type="match status" value="1"/>
</dbReference>